<evidence type="ECO:0000259" key="2">
    <source>
        <dbReference type="PROSITE" id="PS51186"/>
    </source>
</evidence>
<dbReference type="InterPro" id="IPR016181">
    <property type="entry name" value="Acyl_CoA_acyltransferase"/>
</dbReference>
<evidence type="ECO:0000256" key="1">
    <source>
        <dbReference type="ARBA" id="ARBA00023251"/>
    </source>
</evidence>
<dbReference type="SUPFAM" id="SSF55729">
    <property type="entry name" value="Acyl-CoA N-acyltransferases (Nat)"/>
    <property type="match status" value="1"/>
</dbReference>
<keyword evidence="3" id="KW-0012">Acyltransferase</keyword>
<gene>
    <name evidence="3" type="ORF">SHI21_05005</name>
</gene>
<protein>
    <submittedName>
        <fullName evidence="3">GNAT family N-acetyltransferase</fullName>
        <ecNumber evidence="3">2.3.1.-</ecNumber>
    </submittedName>
</protein>
<keyword evidence="4" id="KW-1185">Reference proteome</keyword>
<keyword evidence="1" id="KW-0046">Antibiotic resistance</keyword>
<evidence type="ECO:0000313" key="3">
    <source>
        <dbReference type="EMBL" id="MEA9355543.1"/>
    </source>
</evidence>
<accession>A0ABU5VR64</accession>
<comment type="caution">
    <text evidence="3">The sequence shown here is derived from an EMBL/GenBank/DDBJ whole genome shotgun (WGS) entry which is preliminary data.</text>
</comment>
<sequence length="160" mass="18560">MKNFKNFEFKKLSHEDIPLVHEWMTSPHVREFWTEKAVGNFSNFKKTFEGKIASKKLNPYIVFLQGKPIGYIQSYVVDEKTFGIHQFIGVEEFVDKGLGSMFVKEFTDELLTSKKITRIITDPSVLNLRAQKAYEKAGFKKVKNADENIVMMEKKIKKAS</sequence>
<dbReference type="PANTHER" id="PTHR31438">
    <property type="entry name" value="LYSINE N-ACYLTRANSFERASE C17G9.06C-RELATED"/>
    <property type="match status" value="1"/>
</dbReference>
<dbReference type="GO" id="GO:0016746">
    <property type="term" value="F:acyltransferase activity"/>
    <property type="evidence" value="ECO:0007669"/>
    <property type="project" value="UniProtKB-KW"/>
</dbReference>
<dbReference type="Proteomes" id="UP001302274">
    <property type="component" value="Unassembled WGS sequence"/>
</dbReference>
<dbReference type="PANTHER" id="PTHR31438:SF1">
    <property type="entry name" value="LYSINE N-ACYLTRANSFERASE C17G9.06C-RELATED"/>
    <property type="match status" value="1"/>
</dbReference>
<name>A0ABU5VR64_9BACT</name>
<keyword evidence="3" id="KW-0808">Transferase</keyword>
<evidence type="ECO:0000313" key="4">
    <source>
        <dbReference type="Proteomes" id="UP001302274"/>
    </source>
</evidence>
<reference evidence="3 4" key="1">
    <citation type="submission" date="2023-11" db="EMBL/GenBank/DDBJ databases">
        <title>A Novel Polar Bacteriovorax (B. antarcticus) Isolated from the Biocrust in Antarctica.</title>
        <authorList>
            <person name="Mun W."/>
            <person name="Choi S.Y."/>
            <person name="Mitchell R.J."/>
        </authorList>
    </citation>
    <scope>NUCLEOTIDE SEQUENCE [LARGE SCALE GENOMIC DNA]</scope>
    <source>
        <strain evidence="3 4">PP10</strain>
    </source>
</reference>
<dbReference type="EC" id="2.3.1.-" evidence="3"/>
<dbReference type="EMBL" id="JAYGJQ010000001">
    <property type="protein sequence ID" value="MEA9355543.1"/>
    <property type="molecule type" value="Genomic_DNA"/>
</dbReference>
<dbReference type="Pfam" id="PF13523">
    <property type="entry name" value="Acetyltransf_8"/>
    <property type="match status" value="1"/>
</dbReference>
<proteinExistence type="predicted"/>
<dbReference type="Gene3D" id="3.40.630.30">
    <property type="match status" value="1"/>
</dbReference>
<feature type="domain" description="N-acetyltransferase" evidence="2">
    <location>
        <begin position="7"/>
        <end position="157"/>
    </location>
</feature>
<dbReference type="PROSITE" id="PS51186">
    <property type="entry name" value="GNAT"/>
    <property type="match status" value="1"/>
</dbReference>
<dbReference type="RefSeq" id="WP_323575107.1">
    <property type="nucleotide sequence ID" value="NZ_JAYGJQ010000001.1"/>
</dbReference>
<dbReference type="InterPro" id="IPR000182">
    <property type="entry name" value="GNAT_dom"/>
</dbReference>
<organism evidence="3 4">
    <name type="scientific">Bacteriovorax antarcticus</name>
    <dbReference type="NCBI Taxonomy" id="3088717"/>
    <lineage>
        <taxon>Bacteria</taxon>
        <taxon>Pseudomonadati</taxon>
        <taxon>Bdellovibrionota</taxon>
        <taxon>Bacteriovoracia</taxon>
        <taxon>Bacteriovoracales</taxon>
        <taxon>Bacteriovoracaceae</taxon>
        <taxon>Bacteriovorax</taxon>
    </lineage>
</organism>